<dbReference type="Proteomes" id="UP000324222">
    <property type="component" value="Unassembled WGS sequence"/>
</dbReference>
<evidence type="ECO:0000313" key="2">
    <source>
        <dbReference type="EMBL" id="MPC26408.1"/>
    </source>
</evidence>
<proteinExistence type="predicted"/>
<evidence type="ECO:0000256" key="1">
    <source>
        <dbReference type="SAM" id="MobiDB-lite"/>
    </source>
</evidence>
<dbReference type="EMBL" id="VSRR010001595">
    <property type="protein sequence ID" value="MPC26408.1"/>
    <property type="molecule type" value="Genomic_DNA"/>
</dbReference>
<gene>
    <name evidence="2" type="ORF">E2C01_019546</name>
</gene>
<feature type="region of interest" description="Disordered" evidence="1">
    <location>
        <begin position="56"/>
        <end position="118"/>
    </location>
</feature>
<sequence length="118" mass="12678">MFVHLVVGKLEFLEGDNLLLKLVPGVGRVGVGVEAVRRRRVSLARHQPRRPVIRVPVGGKAGVSSNMNMTDTKTYPGSLTEEPGSLTEEQEASRALVSKVGAARSRSGGVGVERYQGR</sequence>
<comment type="caution">
    <text evidence="2">The sequence shown here is derived from an EMBL/GenBank/DDBJ whole genome shotgun (WGS) entry which is preliminary data.</text>
</comment>
<name>A0A5B7DY72_PORTR</name>
<protein>
    <submittedName>
        <fullName evidence="2">Uncharacterized protein</fullName>
    </submittedName>
</protein>
<reference evidence="2 3" key="1">
    <citation type="submission" date="2019-05" db="EMBL/GenBank/DDBJ databases">
        <title>Another draft genome of Portunus trituberculatus and its Hox gene families provides insights of decapod evolution.</title>
        <authorList>
            <person name="Jeong J.-H."/>
            <person name="Song I."/>
            <person name="Kim S."/>
            <person name="Choi T."/>
            <person name="Kim D."/>
            <person name="Ryu S."/>
            <person name="Kim W."/>
        </authorList>
    </citation>
    <scope>NUCLEOTIDE SEQUENCE [LARGE SCALE GENOMIC DNA]</scope>
    <source>
        <tissue evidence="2">Muscle</tissue>
    </source>
</reference>
<dbReference type="AlphaFoldDB" id="A0A5B7DY72"/>
<evidence type="ECO:0000313" key="3">
    <source>
        <dbReference type="Proteomes" id="UP000324222"/>
    </source>
</evidence>
<keyword evidence="3" id="KW-1185">Reference proteome</keyword>
<accession>A0A5B7DY72</accession>
<organism evidence="2 3">
    <name type="scientific">Portunus trituberculatus</name>
    <name type="common">Swimming crab</name>
    <name type="synonym">Neptunus trituberculatus</name>
    <dbReference type="NCBI Taxonomy" id="210409"/>
    <lineage>
        <taxon>Eukaryota</taxon>
        <taxon>Metazoa</taxon>
        <taxon>Ecdysozoa</taxon>
        <taxon>Arthropoda</taxon>
        <taxon>Crustacea</taxon>
        <taxon>Multicrustacea</taxon>
        <taxon>Malacostraca</taxon>
        <taxon>Eumalacostraca</taxon>
        <taxon>Eucarida</taxon>
        <taxon>Decapoda</taxon>
        <taxon>Pleocyemata</taxon>
        <taxon>Brachyura</taxon>
        <taxon>Eubrachyura</taxon>
        <taxon>Portunoidea</taxon>
        <taxon>Portunidae</taxon>
        <taxon>Portuninae</taxon>
        <taxon>Portunus</taxon>
    </lineage>
</organism>
<feature type="compositionally biased region" description="Polar residues" evidence="1">
    <location>
        <begin position="63"/>
        <end position="77"/>
    </location>
</feature>